<accession>A0A1I7N811</accession>
<dbReference type="HAMAP" id="MF_00724">
    <property type="entry name" value="FliE"/>
    <property type="match status" value="1"/>
</dbReference>
<comment type="similarity">
    <text evidence="2 4">Belongs to the FliE family.</text>
</comment>
<keyword evidence="5" id="KW-0282">Flagellum</keyword>
<evidence type="ECO:0000313" key="6">
    <source>
        <dbReference type="Proteomes" id="UP000199074"/>
    </source>
</evidence>
<reference evidence="5 6" key="1">
    <citation type="submission" date="2016-10" db="EMBL/GenBank/DDBJ databases">
        <authorList>
            <person name="de Groot N.N."/>
        </authorList>
    </citation>
    <scope>NUCLEOTIDE SEQUENCE [LARGE SCALE GENOMIC DNA]</scope>
    <source>
        <strain evidence="5 6">IPL20</strain>
    </source>
</reference>
<dbReference type="RefSeq" id="WP_244542778.1">
    <property type="nucleotide sequence ID" value="NZ_FPCK01000001.1"/>
</dbReference>
<evidence type="ECO:0000256" key="3">
    <source>
        <dbReference type="ARBA" id="ARBA00023143"/>
    </source>
</evidence>
<evidence type="ECO:0000313" key="5">
    <source>
        <dbReference type="EMBL" id="SFV30832.1"/>
    </source>
</evidence>
<keyword evidence="5" id="KW-0966">Cell projection</keyword>
<dbReference type="PANTHER" id="PTHR34653">
    <property type="match status" value="1"/>
</dbReference>
<dbReference type="STRING" id="429728.SAMN05216456_1144"/>
<dbReference type="AlphaFoldDB" id="A0A1I7N811"/>
<dbReference type="GO" id="GO:0071973">
    <property type="term" value="P:bacterial-type flagellum-dependent cell motility"/>
    <property type="evidence" value="ECO:0007669"/>
    <property type="project" value="InterPro"/>
</dbReference>
<keyword evidence="3 4" id="KW-0975">Bacterial flagellum</keyword>
<keyword evidence="6" id="KW-1185">Reference proteome</keyword>
<dbReference type="InterPro" id="IPR001624">
    <property type="entry name" value="FliE"/>
</dbReference>
<protein>
    <recommendedName>
        <fullName evidence="4">Flagellar hook-basal body complex protein FliE</fullName>
    </recommendedName>
</protein>
<keyword evidence="5" id="KW-0969">Cilium</keyword>
<dbReference type="PANTHER" id="PTHR34653:SF1">
    <property type="entry name" value="FLAGELLAR HOOK-BASAL BODY COMPLEX PROTEIN FLIE"/>
    <property type="match status" value="1"/>
</dbReference>
<proteinExistence type="inferred from homology"/>
<organism evidence="5 6">
    <name type="scientific">Devosia crocina</name>
    <dbReference type="NCBI Taxonomy" id="429728"/>
    <lineage>
        <taxon>Bacteria</taxon>
        <taxon>Pseudomonadati</taxon>
        <taxon>Pseudomonadota</taxon>
        <taxon>Alphaproteobacteria</taxon>
        <taxon>Hyphomicrobiales</taxon>
        <taxon>Devosiaceae</taxon>
        <taxon>Devosia</taxon>
    </lineage>
</organism>
<evidence type="ECO:0000256" key="4">
    <source>
        <dbReference type="HAMAP-Rule" id="MF_00724"/>
    </source>
</evidence>
<dbReference type="GO" id="GO:0003774">
    <property type="term" value="F:cytoskeletal motor activity"/>
    <property type="evidence" value="ECO:0007669"/>
    <property type="project" value="InterPro"/>
</dbReference>
<dbReference type="EMBL" id="FPCK01000001">
    <property type="protein sequence ID" value="SFV30832.1"/>
    <property type="molecule type" value="Genomic_DNA"/>
</dbReference>
<name>A0A1I7N811_9HYPH</name>
<dbReference type="Pfam" id="PF02049">
    <property type="entry name" value="FliE"/>
    <property type="match status" value="1"/>
</dbReference>
<dbReference type="GO" id="GO:0005198">
    <property type="term" value="F:structural molecule activity"/>
    <property type="evidence" value="ECO:0007669"/>
    <property type="project" value="InterPro"/>
</dbReference>
<gene>
    <name evidence="4" type="primary">fliE</name>
    <name evidence="5" type="ORF">SAMN05216456_1144</name>
</gene>
<dbReference type="GO" id="GO:0009425">
    <property type="term" value="C:bacterial-type flagellum basal body"/>
    <property type="evidence" value="ECO:0007669"/>
    <property type="project" value="UniProtKB-SubCell"/>
</dbReference>
<comment type="subcellular location">
    <subcellularLocation>
        <location evidence="1 4">Bacterial flagellum basal body</location>
    </subcellularLocation>
</comment>
<evidence type="ECO:0000256" key="2">
    <source>
        <dbReference type="ARBA" id="ARBA00009272"/>
    </source>
</evidence>
<sequence length="163" mass="16805">MASTPFNIAATAYGNASRLATQPFRPEAETAIAGVASGPNFAQMLAQSVQGVVETRAADPSAMASLGDAASRMLSQAAQPGAQLGSATGQPGGDFAQILAQSVQGVVDNGRAADRMAIDMVNGKANVVDMVTALSQTEFAIESIVTIRDRVIQSYEQIMSMPI</sequence>
<dbReference type="Proteomes" id="UP000199074">
    <property type="component" value="Unassembled WGS sequence"/>
</dbReference>
<evidence type="ECO:0000256" key="1">
    <source>
        <dbReference type="ARBA" id="ARBA00004117"/>
    </source>
</evidence>